<dbReference type="GO" id="GO:0019546">
    <property type="term" value="P:L-arginine deiminase pathway"/>
    <property type="evidence" value="ECO:0007669"/>
    <property type="project" value="TreeGrafter"/>
</dbReference>
<gene>
    <name evidence="1" type="ordered locus">Bcell_0780</name>
</gene>
<dbReference type="AlphaFoldDB" id="E6U057"/>
<dbReference type="PANTHER" id="PTHR47271:SF2">
    <property type="entry name" value="ARGININE DEIMINASE"/>
    <property type="match status" value="1"/>
</dbReference>
<dbReference type="GO" id="GO:0016740">
    <property type="term" value="F:transferase activity"/>
    <property type="evidence" value="ECO:0007669"/>
    <property type="project" value="UniProtKB-KW"/>
</dbReference>
<name>E6U057_EVAC2</name>
<dbReference type="Pfam" id="PF19420">
    <property type="entry name" value="DDAH_eukar"/>
    <property type="match status" value="1"/>
</dbReference>
<dbReference type="Gene3D" id="3.75.10.10">
    <property type="entry name" value="L-arginine/glycine Amidinotransferase, Chain A"/>
    <property type="match status" value="1"/>
</dbReference>
<keyword evidence="2" id="KW-1185">Reference proteome</keyword>
<dbReference type="PANTHER" id="PTHR47271">
    <property type="entry name" value="ARGININE DEIMINASE"/>
    <property type="match status" value="1"/>
</dbReference>
<evidence type="ECO:0000313" key="1">
    <source>
        <dbReference type="EMBL" id="ADU29061.1"/>
    </source>
</evidence>
<reference evidence="1" key="1">
    <citation type="submission" date="2010-12" db="EMBL/GenBank/DDBJ databases">
        <title>Complete sequence of Bacillus cellulosilyticus DSM 2522.</title>
        <authorList>
            <consortium name="US DOE Joint Genome Institute"/>
            <person name="Lucas S."/>
            <person name="Copeland A."/>
            <person name="Lapidus A."/>
            <person name="Cheng J.-F."/>
            <person name="Bruce D."/>
            <person name="Goodwin L."/>
            <person name="Pitluck S."/>
            <person name="Chertkov O."/>
            <person name="Detter J.C."/>
            <person name="Han C."/>
            <person name="Tapia R."/>
            <person name="Land M."/>
            <person name="Hauser L."/>
            <person name="Jeffries C."/>
            <person name="Kyrpides N."/>
            <person name="Ivanova N."/>
            <person name="Mikhailova N."/>
            <person name="Brumm P."/>
            <person name="Mead D."/>
            <person name="Woyke T."/>
        </authorList>
    </citation>
    <scope>NUCLEOTIDE SEQUENCE [LARGE SCALE GENOMIC DNA]</scope>
    <source>
        <strain evidence="1">DSM 2522</strain>
    </source>
</reference>
<dbReference type="EMBL" id="CP002394">
    <property type="protein sequence ID" value="ADU29061.1"/>
    <property type="molecule type" value="Genomic_DNA"/>
</dbReference>
<sequence length="286" mass="32737">MSIKQHLHPTAYCKTEYDTLHRVLLCQPKHMKIRDVINETQKVFKNDGIDNELALKQHNNFIEALTSEGVHVELLPPSHLYPEQVFTRDIGFTLGDTVHVSHMARNVRKGEESILQHWLQKQNMKYKTLSENKIEGGDVLIDGNSIFVGVSHRTNESAIQHLQSLLPAYDVIPIPFNEKYLHLDCVFNIISEREALIYPAAFDKNELELLRSKYDVIEVGELEQFTLGTNVLSLGNKRIISLPINSSINLELNKRGYRIIEVDFSEIIKSGGSFRCCSMPLLRLDE</sequence>
<dbReference type="HOGENOM" id="CLU_057463_2_0_9"/>
<proteinExistence type="predicted"/>
<organism evidence="1 2">
    <name type="scientific">Evansella cellulosilytica (strain ATCC 21833 / DSM 2522 / FERM P-1141 / JCM 9156 / N-4)</name>
    <name type="common">Bacillus cellulosilyticus</name>
    <dbReference type="NCBI Taxonomy" id="649639"/>
    <lineage>
        <taxon>Bacteria</taxon>
        <taxon>Bacillati</taxon>
        <taxon>Bacillota</taxon>
        <taxon>Bacilli</taxon>
        <taxon>Bacillales</taxon>
        <taxon>Bacillaceae</taxon>
        <taxon>Evansella</taxon>
    </lineage>
</organism>
<dbReference type="GO" id="GO:0016990">
    <property type="term" value="F:arginine deiminase activity"/>
    <property type="evidence" value="ECO:0007669"/>
    <property type="project" value="TreeGrafter"/>
</dbReference>
<accession>E6U057</accession>
<protein>
    <submittedName>
        <fullName evidence="1">Amidinotransferase</fullName>
    </submittedName>
</protein>
<evidence type="ECO:0000313" key="2">
    <source>
        <dbReference type="Proteomes" id="UP000001401"/>
    </source>
</evidence>
<dbReference type="eggNOG" id="COG1834">
    <property type="taxonomic scope" value="Bacteria"/>
</dbReference>
<dbReference type="SUPFAM" id="SSF55909">
    <property type="entry name" value="Pentein"/>
    <property type="match status" value="1"/>
</dbReference>
<dbReference type="Proteomes" id="UP000001401">
    <property type="component" value="Chromosome"/>
</dbReference>
<dbReference type="RefSeq" id="WP_013487402.1">
    <property type="nucleotide sequence ID" value="NC_014829.1"/>
</dbReference>
<keyword evidence="1" id="KW-0808">Transferase</keyword>
<dbReference type="OrthoDB" id="9814070at2"/>
<dbReference type="KEGG" id="bco:Bcell_0780"/>